<sequence>MKGKWFYRISYRLVALFHLTLVTFLTTGAVLQFYFAGVKSIYLPLLVATLLPSLTKKYCPLSALEGWLRRKCDPNTTYKYFWDYYLKKSIRIPQPVMITVFLVLFSLALLGRMK</sequence>
<protein>
    <recommendedName>
        <fullName evidence="4">DUF2784 domain-containing protein</fullName>
    </recommendedName>
</protein>
<name>A0A9E2BG90_PSYF1</name>
<keyword evidence="1" id="KW-0472">Membrane</keyword>
<reference evidence="2 3" key="1">
    <citation type="journal article" date="2021" name="bioRxiv">
        <title>Unique metabolic strategies in Hadean analogues reveal hints for primordial physiology.</title>
        <authorList>
            <person name="Nobu M.K."/>
            <person name="Nakai R."/>
            <person name="Tamazawa S."/>
            <person name="Mori H."/>
            <person name="Toyoda A."/>
            <person name="Ijiri A."/>
            <person name="Suzuki S."/>
            <person name="Kurokawa K."/>
            <person name="Kamagata Y."/>
            <person name="Tamaki H."/>
        </authorList>
    </citation>
    <scope>NUCLEOTIDE SEQUENCE [LARGE SCALE GENOMIC DNA]</scope>
    <source>
        <strain evidence="2">BS525</strain>
    </source>
</reference>
<dbReference type="AlphaFoldDB" id="A0A9E2BG90"/>
<evidence type="ECO:0008006" key="4">
    <source>
        <dbReference type="Google" id="ProtNLM"/>
    </source>
</evidence>
<feature type="transmembrane region" description="Helical" evidence="1">
    <location>
        <begin position="92"/>
        <end position="111"/>
    </location>
</feature>
<dbReference type="InterPro" id="IPR021218">
    <property type="entry name" value="DUF2784"/>
</dbReference>
<evidence type="ECO:0000256" key="1">
    <source>
        <dbReference type="SAM" id="Phobius"/>
    </source>
</evidence>
<keyword evidence="1" id="KW-1133">Transmembrane helix</keyword>
<dbReference type="Proteomes" id="UP000811545">
    <property type="component" value="Unassembled WGS sequence"/>
</dbReference>
<comment type="caution">
    <text evidence="2">The sequence shown here is derived from an EMBL/GenBank/DDBJ whole genome shotgun (WGS) entry which is preliminary data.</text>
</comment>
<evidence type="ECO:0000313" key="3">
    <source>
        <dbReference type="Proteomes" id="UP000811545"/>
    </source>
</evidence>
<accession>A0A9E2BG90</accession>
<organism evidence="2 3">
    <name type="scientific">Psychracetigena formicireducens</name>
    <dbReference type="NCBI Taxonomy" id="2986056"/>
    <lineage>
        <taxon>Bacteria</taxon>
        <taxon>Bacillati</taxon>
        <taxon>Candidatus Lithacetigenota</taxon>
        <taxon>Candidatus Psychracetigena</taxon>
    </lineage>
</organism>
<feature type="transmembrane region" description="Helical" evidence="1">
    <location>
        <begin position="12"/>
        <end position="35"/>
    </location>
</feature>
<dbReference type="Pfam" id="PF10861">
    <property type="entry name" value="DUF2784"/>
    <property type="match status" value="1"/>
</dbReference>
<evidence type="ECO:0000313" key="2">
    <source>
        <dbReference type="EMBL" id="MBT9145040.1"/>
    </source>
</evidence>
<gene>
    <name evidence="2" type="ORF">DDT42_00904</name>
</gene>
<keyword evidence="1" id="KW-0812">Transmembrane</keyword>
<proteinExistence type="predicted"/>
<dbReference type="EMBL" id="QLTW01000042">
    <property type="protein sequence ID" value="MBT9145040.1"/>
    <property type="molecule type" value="Genomic_DNA"/>
</dbReference>